<organism evidence="2 3">
    <name type="scientific">Tilletia walkeri</name>
    <dbReference type="NCBI Taxonomy" id="117179"/>
    <lineage>
        <taxon>Eukaryota</taxon>
        <taxon>Fungi</taxon>
        <taxon>Dikarya</taxon>
        <taxon>Basidiomycota</taxon>
        <taxon>Ustilaginomycotina</taxon>
        <taxon>Exobasidiomycetes</taxon>
        <taxon>Tilletiales</taxon>
        <taxon>Tilletiaceae</taxon>
        <taxon>Tilletia</taxon>
    </lineage>
</organism>
<reference evidence="2" key="2">
    <citation type="journal article" date="2019" name="IMA Fungus">
        <title>Genome sequencing and comparison of five Tilletia species to identify candidate genes for the detection of regulated species infecting wheat.</title>
        <authorList>
            <person name="Nguyen H.D.T."/>
            <person name="Sultana T."/>
            <person name="Kesanakurti P."/>
            <person name="Hambleton S."/>
        </authorList>
    </citation>
    <scope>NUCLEOTIDE SEQUENCE</scope>
    <source>
        <strain evidence="2">DAOMC 236422</strain>
    </source>
</reference>
<feature type="compositionally biased region" description="Acidic residues" evidence="1">
    <location>
        <begin position="62"/>
        <end position="71"/>
    </location>
</feature>
<gene>
    <name evidence="2" type="ORF">A4X09_0g6834</name>
</gene>
<feature type="compositionally biased region" description="Basic and acidic residues" evidence="1">
    <location>
        <begin position="45"/>
        <end position="61"/>
    </location>
</feature>
<dbReference type="Proteomes" id="UP000078113">
    <property type="component" value="Unassembled WGS sequence"/>
</dbReference>
<accession>A0A8X7N4E8</accession>
<feature type="compositionally biased region" description="Basic and acidic residues" evidence="1">
    <location>
        <begin position="147"/>
        <end position="166"/>
    </location>
</feature>
<evidence type="ECO:0000256" key="1">
    <source>
        <dbReference type="SAM" id="MobiDB-lite"/>
    </source>
</evidence>
<proteinExistence type="predicted"/>
<evidence type="ECO:0000313" key="2">
    <source>
        <dbReference type="EMBL" id="KAE8264877.1"/>
    </source>
</evidence>
<protein>
    <submittedName>
        <fullName evidence="2">Uncharacterized protein</fullName>
    </submittedName>
</protein>
<comment type="caution">
    <text evidence="2">The sequence shown here is derived from an EMBL/GenBank/DDBJ whole genome shotgun (WGS) entry which is preliminary data.</text>
</comment>
<dbReference type="AlphaFoldDB" id="A0A8X7N4E8"/>
<name>A0A8X7N4E8_9BASI</name>
<feature type="region of interest" description="Disordered" evidence="1">
    <location>
        <begin position="146"/>
        <end position="169"/>
    </location>
</feature>
<feature type="region of interest" description="Disordered" evidence="1">
    <location>
        <begin position="34"/>
        <end position="71"/>
    </location>
</feature>
<reference evidence="2" key="1">
    <citation type="submission" date="2016-04" db="EMBL/GenBank/DDBJ databases">
        <authorList>
            <person name="Nguyen H.D."/>
            <person name="Samba Siva P."/>
            <person name="Cullis J."/>
            <person name="Levesque C.A."/>
            <person name="Hambleton S."/>
        </authorList>
    </citation>
    <scope>NUCLEOTIDE SEQUENCE</scope>
    <source>
        <strain evidence="2">DAOMC 236422</strain>
    </source>
</reference>
<sequence>MVRRMGTARHHAEMGAIYVRKAAAKFPVGCRTRVESAAADGNGEQVRRGDLEGESDRKDGCQEEEDPTPDDFIDIIIDPFHGHFDPDADEHSAASDKAALEKKSETELATLSALLETAVILEQATMDLLAVRQERSWAGVDAVDIPVGRDGEREPSRYEKRDDGKDAPFSAQGDLLLLLIS</sequence>
<dbReference type="EMBL" id="LWDG02000495">
    <property type="protein sequence ID" value="KAE8264877.1"/>
    <property type="molecule type" value="Genomic_DNA"/>
</dbReference>
<evidence type="ECO:0000313" key="3">
    <source>
        <dbReference type="Proteomes" id="UP000078113"/>
    </source>
</evidence>
<keyword evidence="3" id="KW-1185">Reference proteome</keyword>